<keyword evidence="8" id="KW-0472">Membrane</keyword>
<evidence type="ECO:0000256" key="3">
    <source>
        <dbReference type="ARBA" id="ARBA00022692"/>
    </source>
</evidence>
<dbReference type="Gene3D" id="3.40.50.720">
    <property type="entry name" value="NAD(P)-binding Rossmann-like Domain"/>
    <property type="match status" value="1"/>
</dbReference>
<evidence type="ECO:0000256" key="11">
    <source>
        <dbReference type="ARBA" id="ARBA00082544"/>
    </source>
</evidence>
<dbReference type="SMART" id="SM00822">
    <property type="entry name" value="PKS_KR"/>
    <property type="match status" value="1"/>
</dbReference>
<dbReference type="PRINTS" id="PR00080">
    <property type="entry name" value="SDRFAMILY"/>
</dbReference>
<organism evidence="14 15">
    <name type="scientific">Mizuhopecten yessoensis</name>
    <name type="common">Japanese scallop</name>
    <name type="synonym">Patinopecten yessoensis</name>
    <dbReference type="NCBI Taxonomy" id="6573"/>
    <lineage>
        <taxon>Eukaryota</taxon>
        <taxon>Metazoa</taxon>
        <taxon>Spiralia</taxon>
        <taxon>Lophotrochozoa</taxon>
        <taxon>Mollusca</taxon>
        <taxon>Bivalvia</taxon>
        <taxon>Autobranchia</taxon>
        <taxon>Pteriomorphia</taxon>
        <taxon>Pectinida</taxon>
        <taxon>Pectinoidea</taxon>
        <taxon>Pectinidae</taxon>
        <taxon>Mizuhopecten</taxon>
    </lineage>
</organism>
<dbReference type="GO" id="GO:0016020">
    <property type="term" value="C:membrane"/>
    <property type="evidence" value="ECO:0007669"/>
    <property type="project" value="UniProtKB-SubCell"/>
</dbReference>
<evidence type="ECO:0000256" key="10">
    <source>
        <dbReference type="ARBA" id="ARBA00068717"/>
    </source>
</evidence>
<dbReference type="PRINTS" id="PR00081">
    <property type="entry name" value="GDHRDH"/>
</dbReference>
<dbReference type="SUPFAM" id="SSF51735">
    <property type="entry name" value="NAD(P)-binding Rossmann-fold domains"/>
    <property type="match status" value="1"/>
</dbReference>
<reference evidence="14 15" key="1">
    <citation type="journal article" date="2017" name="Nat. Ecol. Evol.">
        <title>Scallop genome provides insights into evolution of bilaterian karyotype and development.</title>
        <authorList>
            <person name="Wang S."/>
            <person name="Zhang J."/>
            <person name="Jiao W."/>
            <person name="Li J."/>
            <person name="Xun X."/>
            <person name="Sun Y."/>
            <person name="Guo X."/>
            <person name="Huan P."/>
            <person name="Dong B."/>
            <person name="Zhang L."/>
            <person name="Hu X."/>
            <person name="Sun X."/>
            <person name="Wang J."/>
            <person name="Zhao C."/>
            <person name="Wang Y."/>
            <person name="Wang D."/>
            <person name="Huang X."/>
            <person name="Wang R."/>
            <person name="Lv J."/>
            <person name="Li Y."/>
            <person name="Zhang Z."/>
            <person name="Liu B."/>
            <person name="Lu W."/>
            <person name="Hui Y."/>
            <person name="Liang J."/>
            <person name="Zhou Z."/>
            <person name="Hou R."/>
            <person name="Li X."/>
            <person name="Liu Y."/>
            <person name="Li H."/>
            <person name="Ning X."/>
            <person name="Lin Y."/>
            <person name="Zhao L."/>
            <person name="Xing Q."/>
            <person name="Dou J."/>
            <person name="Li Y."/>
            <person name="Mao J."/>
            <person name="Guo H."/>
            <person name="Dou H."/>
            <person name="Li T."/>
            <person name="Mu C."/>
            <person name="Jiang W."/>
            <person name="Fu Q."/>
            <person name="Fu X."/>
            <person name="Miao Y."/>
            <person name="Liu J."/>
            <person name="Yu Q."/>
            <person name="Li R."/>
            <person name="Liao H."/>
            <person name="Li X."/>
            <person name="Kong Y."/>
            <person name="Jiang Z."/>
            <person name="Chourrout D."/>
            <person name="Li R."/>
            <person name="Bao Z."/>
        </authorList>
    </citation>
    <scope>NUCLEOTIDE SEQUENCE [LARGE SCALE GENOMIC DNA]</scope>
    <source>
        <strain evidence="14 15">PY_sf001</strain>
    </source>
</reference>
<dbReference type="PANTHER" id="PTHR24322:SF483">
    <property type="entry name" value="SHORT-CHAIN DEHYDROGENASE_REDUCTASE 3"/>
    <property type="match status" value="1"/>
</dbReference>
<dbReference type="AlphaFoldDB" id="A0A210PXR1"/>
<dbReference type="CDD" id="cd05339">
    <property type="entry name" value="17beta-HSDXI-like_SDR_c"/>
    <property type="match status" value="1"/>
</dbReference>
<accession>A0A210PXR1</accession>
<dbReference type="InterPro" id="IPR036291">
    <property type="entry name" value="NAD(P)-bd_dom_sf"/>
</dbReference>
<comment type="subcellular location">
    <subcellularLocation>
        <location evidence="1">Membrane</location>
        <topology evidence="1">Multi-pass membrane protein</topology>
    </subcellularLocation>
</comment>
<evidence type="ECO:0000313" key="15">
    <source>
        <dbReference type="Proteomes" id="UP000242188"/>
    </source>
</evidence>
<dbReference type="FunFam" id="3.40.50.720:FF:000131">
    <property type="entry name" value="Short-chain dehydrogenase/reductase 3"/>
    <property type="match status" value="1"/>
</dbReference>
<keyword evidence="4" id="KW-0521">NADP</keyword>
<keyword evidence="7" id="KW-0443">Lipid metabolism</keyword>
<keyword evidence="15" id="KW-1185">Reference proteome</keyword>
<evidence type="ECO:0000256" key="12">
    <source>
        <dbReference type="RuleBase" id="RU000363"/>
    </source>
</evidence>
<evidence type="ECO:0000259" key="13">
    <source>
        <dbReference type="SMART" id="SM00822"/>
    </source>
</evidence>
<keyword evidence="5" id="KW-1133">Transmembrane helix</keyword>
<dbReference type="OrthoDB" id="6251714at2759"/>
<evidence type="ECO:0000256" key="2">
    <source>
        <dbReference type="ARBA" id="ARBA00006484"/>
    </source>
</evidence>
<comment type="similarity">
    <text evidence="2 12">Belongs to the short-chain dehydrogenases/reductases (SDR) family.</text>
</comment>
<dbReference type="GO" id="GO:0005811">
    <property type="term" value="C:lipid droplet"/>
    <property type="evidence" value="ECO:0007669"/>
    <property type="project" value="TreeGrafter"/>
</dbReference>
<evidence type="ECO:0000256" key="4">
    <source>
        <dbReference type="ARBA" id="ARBA00022857"/>
    </source>
</evidence>
<evidence type="ECO:0000256" key="1">
    <source>
        <dbReference type="ARBA" id="ARBA00004141"/>
    </source>
</evidence>
<proteinExistence type="inferred from homology"/>
<dbReference type="GO" id="GO:0052650">
    <property type="term" value="F:all-trans-retinol dehydrogenase (NADP+) activity"/>
    <property type="evidence" value="ECO:0007669"/>
    <property type="project" value="UniProtKB-ARBA"/>
</dbReference>
<keyword evidence="6" id="KW-0560">Oxidoreductase</keyword>
<dbReference type="InterPro" id="IPR057326">
    <property type="entry name" value="KR_dom"/>
</dbReference>
<comment type="function">
    <text evidence="9">Catalyzes the reduction of all-trans-retinal to all-trans-retinol in the presence of NADPH.</text>
</comment>
<dbReference type="InterPro" id="IPR002347">
    <property type="entry name" value="SDR_fam"/>
</dbReference>
<dbReference type="STRING" id="6573.A0A210PXR1"/>
<evidence type="ECO:0000313" key="14">
    <source>
        <dbReference type="EMBL" id="OWF41266.1"/>
    </source>
</evidence>
<evidence type="ECO:0000256" key="7">
    <source>
        <dbReference type="ARBA" id="ARBA00023098"/>
    </source>
</evidence>
<dbReference type="Proteomes" id="UP000242188">
    <property type="component" value="Unassembled WGS sequence"/>
</dbReference>
<evidence type="ECO:0000256" key="6">
    <source>
        <dbReference type="ARBA" id="ARBA00023002"/>
    </source>
</evidence>
<evidence type="ECO:0000256" key="9">
    <source>
        <dbReference type="ARBA" id="ARBA00059620"/>
    </source>
</evidence>
<protein>
    <recommendedName>
        <fullName evidence="10">Short-chain dehydrogenase/reductase 3</fullName>
    </recommendedName>
    <alternativeName>
        <fullName evidence="11">Retinal short-chain dehydrogenase/reductase 1</fullName>
    </alternativeName>
</protein>
<evidence type="ECO:0000256" key="8">
    <source>
        <dbReference type="ARBA" id="ARBA00023136"/>
    </source>
</evidence>
<name>A0A210PXR1_MIZYE</name>
<feature type="domain" description="Ketoreductase" evidence="13">
    <location>
        <begin position="49"/>
        <end position="217"/>
    </location>
</feature>
<gene>
    <name evidence="14" type="ORF">KP79_PYT21447</name>
</gene>
<dbReference type="EMBL" id="NEDP02005415">
    <property type="protein sequence ID" value="OWF41266.1"/>
    <property type="molecule type" value="Genomic_DNA"/>
</dbReference>
<dbReference type="PANTHER" id="PTHR24322">
    <property type="entry name" value="PKSB"/>
    <property type="match status" value="1"/>
</dbReference>
<comment type="caution">
    <text evidence="14">The sequence shown here is derived from an EMBL/GenBank/DDBJ whole genome shotgun (WGS) entry which is preliminary data.</text>
</comment>
<sequence length="321" mass="35766">MAKQDVNKLSDTCRYFVRLAFLVVKIPFLCCKSLVVSLYPAKLKDISNDIVLITGGSRGIGRQIALEIAKHKPEHIVLWGRGIANLERTAAEVRSLGIKCSYMSCDLGVKEQIYSKAQEIKDTIGPVSILVNNAGVVTGRKIVDSVEEEVEATFAVNTLAHIWTLKAFLPDMMDSQKGHIVTMSSVLSMITMAGLSDYCSSKFSTTGLCESLYWEVEEYPNIFMTSVHPYLVINDMFSALKLRFPRLIPALSEKYVAERTVQAVLTNTSYIIMPRIMYIIVLAQRIFPDSVLLPIYKFLGTDTAMDNFLSPKSSLPKVKSS</sequence>
<dbReference type="Pfam" id="PF00106">
    <property type="entry name" value="adh_short"/>
    <property type="match status" value="1"/>
</dbReference>
<keyword evidence="3" id="KW-0812">Transmembrane</keyword>
<evidence type="ECO:0000256" key="5">
    <source>
        <dbReference type="ARBA" id="ARBA00022989"/>
    </source>
</evidence>